<keyword evidence="1" id="KW-0472">Membrane</keyword>
<organism evidence="2 3">
    <name type="scientific">Spirosoma aureum</name>
    <dbReference type="NCBI Taxonomy" id="2692134"/>
    <lineage>
        <taxon>Bacteria</taxon>
        <taxon>Pseudomonadati</taxon>
        <taxon>Bacteroidota</taxon>
        <taxon>Cytophagia</taxon>
        <taxon>Cytophagales</taxon>
        <taxon>Cytophagaceae</taxon>
        <taxon>Spirosoma</taxon>
    </lineage>
</organism>
<accession>A0A6G9AL02</accession>
<feature type="transmembrane region" description="Helical" evidence="1">
    <location>
        <begin position="94"/>
        <end position="117"/>
    </location>
</feature>
<feature type="transmembrane region" description="Helical" evidence="1">
    <location>
        <begin position="37"/>
        <end position="58"/>
    </location>
</feature>
<keyword evidence="3" id="KW-1185">Reference proteome</keyword>
<evidence type="ECO:0000313" key="3">
    <source>
        <dbReference type="Proteomes" id="UP000501802"/>
    </source>
</evidence>
<feature type="transmembrane region" description="Helical" evidence="1">
    <location>
        <begin position="64"/>
        <end position="82"/>
    </location>
</feature>
<gene>
    <name evidence="2" type="ORF">G8759_10865</name>
</gene>
<name>A0A6G9AL02_9BACT</name>
<feature type="transmembrane region" description="Helical" evidence="1">
    <location>
        <begin position="129"/>
        <end position="153"/>
    </location>
</feature>
<dbReference type="RefSeq" id="WP_167207833.1">
    <property type="nucleotide sequence ID" value="NZ_CP050063.1"/>
</dbReference>
<evidence type="ECO:0000256" key="1">
    <source>
        <dbReference type="SAM" id="Phobius"/>
    </source>
</evidence>
<keyword evidence="1" id="KW-1133">Transmembrane helix</keyword>
<dbReference type="AlphaFoldDB" id="A0A6G9AL02"/>
<dbReference type="InterPro" id="IPR035177">
    <property type="entry name" value="TssN"/>
</dbReference>
<sequence>MKTDVILTVSLYVVMAILCLIGLFMRHSAKDVFTKKLLMYSVGAIAIAAALGATFARSESLVTVFYWLEGLALMLGIAHVLISRKLFPFQATGGFWSELLFTGAILFLIAGAFTGLFQGLQRSDRFLPALASGLLPFLLPLLFLYAYMAWLAIPPRIYRKWFYPIDRAVPLIELNDTVRLNFRVAKAPDVTELATYTVKAPIDRTLHDLFHYMIYSHNAEENPEQPILYYEQNHEGSLLGWVFYKESFGGLSKQFLDPALTLTRNGIKANDVIIARSFVSTE</sequence>
<dbReference type="Proteomes" id="UP000501802">
    <property type="component" value="Chromosome"/>
</dbReference>
<dbReference type="KEGG" id="spib:G8759_10865"/>
<evidence type="ECO:0000313" key="2">
    <source>
        <dbReference type="EMBL" id="QIP13090.1"/>
    </source>
</evidence>
<keyword evidence="1" id="KW-0812">Transmembrane</keyword>
<dbReference type="EMBL" id="CP050063">
    <property type="protein sequence ID" value="QIP13090.1"/>
    <property type="molecule type" value="Genomic_DNA"/>
</dbReference>
<protein>
    <submittedName>
        <fullName evidence="2">TssN family type VI secretion system protein</fullName>
    </submittedName>
</protein>
<proteinExistence type="predicted"/>
<dbReference type="Pfam" id="PF17555">
    <property type="entry name" value="TssN"/>
    <property type="match status" value="1"/>
</dbReference>
<feature type="transmembrane region" description="Helical" evidence="1">
    <location>
        <begin position="6"/>
        <end position="25"/>
    </location>
</feature>
<reference evidence="2 3" key="1">
    <citation type="submission" date="2020-03" db="EMBL/GenBank/DDBJ databases">
        <authorList>
            <person name="Kim M.K."/>
        </authorList>
    </citation>
    <scope>NUCLEOTIDE SEQUENCE [LARGE SCALE GENOMIC DNA]</scope>
    <source>
        <strain evidence="2 3">BT328</strain>
    </source>
</reference>